<dbReference type="PROSITE" id="PS00217">
    <property type="entry name" value="SUGAR_TRANSPORT_2"/>
    <property type="match status" value="1"/>
</dbReference>
<dbReference type="AlphaFoldDB" id="R8BS49"/>
<dbReference type="InterPro" id="IPR050360">
    <property type="entry name" value="MFS_Sugar_Transporters"/>
</dbReference>
<evidence type="ECO:0000256" key="9">
    <source>
        <dbReference type="SAM" id="SignalP"/>
    </source>
</evidence>
<evidence type="ECO:0000256" key="6">
    <source>
        <dbReference type="ARBA" id="ARBA00023136"/>
    </source>
</evidence>
<dbReference type="PROSITE" id="PS00216">
    <property type="entry name" value="SUGAR_TRANSPORT_1"/>
    <property type="match status" value="1"/>
</dbReference>
<keyword evidence="5 8" id="KW-1133">Transmembrane helix</keyword>
<evidence type="ECO:0000256" key="1">
    <source>
        <dbReference type="ARBA" id="ARBA00004141"/>
    </source>
</evidence>
<accession>R8BS49</accession>
<feature type="transmembrane region" description="Helical" evidence="8">
    <location>
        <begin position="145"/>
        <end position="167"/>
    </location>
</feature>
<dbReference type="InterPro" id="IPR020846">
    <property type="entry name" value="MFS_dom"/>
</dbReference>
<feature type="transmembrane region" description="Helical" evidence="8">
    <location>
        <begin position="267"/>
        <end position="288"/>
    </location>
</feature>
<evidence type="ECO:0000256" key="3">
    <source>
        <dbReference type="ARBA" id="ARBA00022448"/>
    </source>
</evidence>
<organism evidence="11 12">
    <name type="scientific">Phaeoacremonium minimum (strain UCR-PA7)</name>
    <name type="common">Esca disease fungus</name>
    <name type="synonym">Togninia minima</name>
    <dbReference type="NCBI Taxonomy" id="1286976"/>
    <lineage>
        <taxon>Eukaryota</taxon>
        <taxon>Fungi</taxon>
        <taxon>Dikarya</taxon>
        <taxon>Ascomycota</taxon>
        <taxon>Pezizomycotina</taxon>
        <taxon>Sordariomycetes</taxon>
        <taxon>Sordariomycetidae</taxon>
        <taxon>Togniniales</taxon>
        <taxon>Togniniaceae</taxon>
        <taxon>Phaeoacremonium</taxon>
    </lineage>
</organism>
<evidence type="ECO:0000256" key="7">
    <source>
        <dbReference type="RuleBase" id="RU003346"/>
    </source>
</evidence>
<dbReference type="InterPro" id="IPR005828">
    <property type="entry name" value="MFS_sugar_transport-like"/>
</dbReference>
<dbReference type="Pfam" id="PF00083">
    <property type="entry name" value="Sugar_tr"/>
    <property type="match status" value="1"/>
</dbReference>
<feature type="transmembrane region" description="Helical" evidence="8">
    <location>
        <begin position="110"/>
        <end position="133"/>
    </location>
</feature>
<evidence type="ECO:0000313" key="11">
    <source>
        <dbReference type="EMBL" id="EOO02192.1"/>
    </source>
</evidence>
<name>R8BS49_PHAM7</name>
<feature type="transmembrane region" description="Helical" evidence="8">
    <location>
        <begin position="86"/>
        <end position="104"/>
    </location>
</feature>
<feature type="transmembrane region" description="Helical" evidence="8">
    <location>
        <begin position="332"/>
        <end position="351"/>
    </location>
</feature>
<dbReference type="HOGENOM" id="CLU_001265_30_13_1"/>
<evidence type="ECO:0000313" key="12">
    <source>
        <dbReference type="Proteomes" id="UP000014074"/>
    </source>
</evidence>
<dbReference type="InterPro" id="IPR003663">
    <property type="entry name" value="Sugar/inositol_transpt"/>
</dbReference>
<keyword evidence="9" id="KW-0732">Signal</keyword>
<gene>
    <name evidence="11" type="ORF">UCRPA7_2281</name>
</gene>
<comment type="subcellular location">
    <subcellularLocation>
        <location evidence="1">Membrane</location>
        <topology evidence="1">Multi-pass membrane protein</topology>
    </subcellularLocation>
</comment>
<dbReference type="Gene3D" id="1.20.1250.20">
    <property type="entry name" value="MFS general substrate transporter like domains"/>
    <property type="match status" value="1"/>
</dbReference>
<dbReference type="SUPFAM" id="SSF103473">
    <property type="entry name" value="MFS general substrate transporter"/>
    <property type="match status" value="1"/>
</dbReference>
<dbReference type="NCBIfam" id="TIGR00879">
    <property type="entry name" value="SP"/>
    <property type="match status" value="1"/>
</dbReference>
<dbReference type="eggNOG" id="KOG0254">
    <property type="taxonomic scope" value="Eukaryota"/>
</dbReference>
<dbReference type="GO" id="GO:0005351">
    <property type="term" value="F:carbohydrate:proton symporter activity"/>
    <property type="evidence" value="ECO:0007669"/>
    <property type="project" value="TreeGrafter"/>
</dbReference>
<keyword evidence="12" id="KW-1185">Reference proteome</keyword>
<sequence>MFDSLSQSLKMSLMTALVVAVCIVDSVTIAYDGSLMGSINVLESYSNYFHLNTATIAVNSTATYLGAILIAPFAGYYVDKRGRKEGIVISALLNILGAAISGAAQNVAMFIAGRMIIGLGTGLAQTAASSYVSETTAPKVRAFALGMYFTCWALGSFLAAGICYGAADLDPSNWAWRIPSLLQGFAPLCVLGLIPFLPESPRWLIYNDRQEEALDIIARLNGSTPQDPQVQVQYQEIIDTLEYEKSEGKSLGFREIIRDAPNRKRMALALSVAPLTMLTGSNVITYYYGTMLSQAGITSSHTQMEINFVLSGWQFIVAVSGSLLAEKLGRRLLCLTSLCTCTALFYVVGGMTATYGTSSNSSGVYGTVAVIFLYLGAYSFGLTPLTNMYPPEVLSYNIRATGMAMFTLTAKACGVFVTMVFPYLFEAIGWKTYMVNASWNFLFIIYVFFFWVETKGKTLEEIDVLFDGIKHSDVPDLKDVKDKSDLAPTFSEV</sequence>
<proteinExistence type="inferred from homology"/>
<evidence type="ECO:0000256" key="2">
    <source>
        <dbReference type="ARBA" id="ARBA00010992"/>
    </source>
</evidence>
<feature type="transmembrane region" description="Helical" evidence="8">
    <location>
        <begin position="403"/>
        <end position="424"/>
    </location>
</feature>
<feature type="transmembrane region" description="Helical" evidence="8">
    <location>
        <begin position="179"/>
        <end position="197"/>
    </location>
</feature>
<evidence type="ECO:0000259" key="10">
    <source>
        <dbReference type="PROSITE" id="PS50850"/>
    </source>
</evidence>
<reference evidence="12" key="1">
    <citation type="journal article" date="2013" name="Genome Announc.">
        <title>Draft genome sequence of the ascomycete Phaeoacremonium aleophilum strain UCR-PA7, a causal agent of the esca disease complex in grapevines.</title>
        <authorList>
            <person name="Blanco-Ulate B."/>
            <person name="Rolshausen P."/>
            <person name="Cantu D."/>
        </authorList>
    </citation>
    <scope>NUCLEOTIDE SEQUENCE [LARGE SCALE GENOMIC DNA]</scope>
    <source>
        <strain evidence="12">UCR-PA7</strain>
    </source>
</reference>
<feature type="transmembrane region" description="Helical" evidence="8">
    <location>
        <begin position="54"/>
        <end position="74"/>
    </location>
</feature>
<dbReference type="Proteomes" id="UP000014074">
    <property type="component" value="Unassembled WGS sequence"/>
</dbReference>
<feature type="chain" id="PRO_5004462988" evidence="9">
    <location>
        <begin position="27"/>
        <end position="493"/>
    </location>
</feature>
<dbReference type="OrthoDB" id="4540492at2759"/>
<dbReference type="KEGG" id="tmn:UCRPA7_2281"/>
<feature type="transmembrane region" description="Helical" evidence="8">
    <location>
        <begin position="430"/>
        <end position="452"/>
    </location>
</feature>
<feature type="transmembrane region" description="Helical" evidence="8">
    <location>
        <begin position="363"/>
        <end position="382"/>
    </location>
</feature>
<evidence type="ECO:0000256" key="8">
    <source>
        <dbReference type="SAM" id="Phobius"/>
    </source>
</evidence>
<keyword evidence="6 8" id="KW-0472">Membrane</keyword>
<keyword evidence="3 7" id="KW-0813">Transport</keyword>
<protein>
    <submittedName>
        <fullName evidence="11">Putative hexose transporter protein</fullName>
    </submittedName>
</protein>
<dbReference type="PRINTS" id="PR00171">
    <property type="entry name" value="SUGRTRNSPORT"/>
</dbReference>
<comment type="similarity">
    <text evidence="2 7">Belongs to the major facilitator superfamily. Sugar transporter (TC 2.A.1.1) family.</text>
</comment>
<evidence type="ECO:0000256" key="5">
    <source>
        <dbReference type="ARBA" id="ARBA00022989"/>
    </source>
</evidence>
<feature type="signal peptide" evidence="9">
    <location>
        <begin position="1"/>
        <end position="26"/>
    </location>
</feature>
<feature type="domain" description="Major facilitator superfamily (MFS) profile" evidence="10">
    <location>
        <begin position="18"/>
        <end position="455"/>
    </location>
</feature>
<feature type="transmembrane region" description="Helical" evidence="8">
    <location>
        <begin position="308"/>
        <end position="325"/>
    </location>
</feature>
<dbReference type="EMBL" id="KB932929">
    <property type="protein sequence ID" value="EOO02192.1"/>
    <property type="molecule type" value="Genomic_DNA"/>
</dbReference>
<dbReference type="PROSITE" id="PS50850">
    <property type="entry name" value="MFS"/>
    <property type="match status" value="1"/>
</dbReference>
<dbReference type="GO" id="GO:0016020">
    <property type="term" value="C:membrane"/>
    <property type="evidence" value="ECO:0007669"/>
    <property type="project" value="UniProtKB-SubCell"/>
</dbReference>
<dbReference type="GeneID" id="19322513"/>
<dbReference type="FunFam" id="1.20.1250.20:FF:000134">
    <property type="entry name" value="MFS sugar transporter protein"/>
    <property type="match status" value="1"/>
</dbReference>
<dbReference type="PANTHER" id="PTHR48022">
    <property type="entry name" value="PLASTIDIC GLUCOSE TRANSPORTER 4"/>
    <property type="match status" value="1"/>
</dbReference>
<dbReference type="InterPro" id="IPR005829">
    <property type="entry name" value="Sugar_transporter_CS"/>
</dbReference>
<evidence type="ECO:0000256" key="4">
    <source>
        <dbReference type="ARBA" id="ARBA00022692"/>
    </source>
</evidence>
<keyword evidence="4 8" id="KW-0812">Transmembrane</keyword>
<dbReference type="InterPro" id="IPR036259">
    <property type="entry name" value="MFS_trans_sf"/>
</dbReference>
<dbReference type="RefSeq" id="XP_007913061.1">
    <property type="nucleotide sequence ID" value="XM_007914870.1"/>
</dbReference>
<dbReference type="PANTHER" id="PTHR48022:SF31">
    <property type="entry name" value="HEXOSE TRANSPORTER"/>
    <property type="match status" value="1"/>
</dbReference>